<dbReference type="Proteomes" id="UP000091857">
    <property type="component" value="Chromosome 13"/>
</dbReference>
<name>A0ACB7GJU7_MANES</name>
<evidence type="ECO:0000313" key="1">
    <source>
        <dbReference type="EMBL" id="KAG8639938.1"/>
    </source>
</evidence>
<reference evidence="2" key="1">
    <citation type="journal article" date="2016" name="Nat. Biotechnol.">
        <title>Sequencing wild and cultivated cassava and related species reveals extensive interspecific hybridization and genetic diversity.</title>
        <authorList>
            <person name="Bredeson J.V."/>
            <person name="Lyons J.B."/>
            <person name="Prochnik S.E."/>
            <person name="Wu G.A."/>
            <person name="Ha C.M."/>
            <person name="Edsinger-Gonzales E."/>
            <person name="Grimwood J."/>
            <person name="Schmutz J."/>
            <person name="Rabbi I.Y."/>
            <person name="Egesi C."/>
            <person name="Nauluvula P."/>
            <person name="Lebot V."/>
            <person name="Ndunguru J."/>
            <person name="Mkamilo G."/>
            <person name="Bart R.S."/>
            <person name="Setter T.L."/>
            <person name="Gleadow R.M."/>
            <person name="Kulakow P."/>
            <person name="Ferguson M.E."/>
            <person name="Rounsley S."/>
            <person name="Rokhsar D.S."/>
        </authorList>
    </citation>
    <scope>NUCLEOTIDE SEQUENCE [LARGE SCALE GENOMIC DNA]</scope>
    <source>
        <strain evidence="2">cv. AM560-2</strain>
    </source>
</reference>
<organism evidence="1 2">
    <name type="scientific">Manihot esculenta</name>
    <name type="common">Cassava</name>
    <name type="synonym">Jatropha manihot</name>
    <dbReference type="NCBI Taxonomy" id="3983"/>
    <lineage>
        <taxon>Eukaryota</taxon>
        <taxon>Viridiplantae</taxon>
        <taxon>Streptophyta</taxon>
        <taxon>Embryophyta</taxon>
        <taxon>Tracheophyta</taxon>
        <taxon>Spermatophyta</taxon>
        <taxon>Magnoliopsida</taxon>
        <taxon>eudicotyledons</taxon>
        <taxon>Gunneridae</taxon>
        <taxon>Pentapetalae</taxon>
        <taxon>rosids</taxon>
        <taxon>fabids</taxon>
        <taxon>Malpighiales</taxon>
        <taxon>Euphorbiaceae</taxon>
        <taxon>Crotonoideae</taxon>
        <taxon>Manihoteae</taxon>
        <taxon>Manihot</taxon>
    </lineage>
</organism>
<gene>
    <name evidence="1" type="ORF">MANES_13G007800v8</name>
</gene>
<proteinExistence type="predicted"/>
<comment type="caution">
    <text evidence="1">The sequence shown here is derived from an EMBL/GenBank/DDBJ whole genome shotgun (WGS) entry which is preliminary data.</text>
</comment>
<sequence>MAEGKLDLPEDLLSSKPSDHSWTTPKDNPSLQTCNDSVVVFICFLIVPVEALGSDEEKVSLGLNGEIKVITDQLASESSIPLSPQWLYSKPNENKMDMRALTSVSLGNSIDPSLKDGWRLEGTEDKKDWRKTVTENESNRRWREEERETGLLGPRRDRRKIDRRVDSVSIRETVENRVFPSPDRWHEANNRNPVHEARRDSKWSSRWGPEDKEKEPRTEKRMDVDKEKDDAHNDNQSSIISNRSVSERDSDSRDKWRPRHRMEVHSTGSTTYRAAPGFGLERGRGESSNLGFALGRGRSNAIGRSSSAGTSTGPHAYNSGSVIGKPNVISETFCYPRGKLLDIYRRQKLDPSFAAMPDEMEECLPITQVDVIEPLAFVSPDAEEEVTLTDIWKGTITSSGVAYNSFRKGRSTENVSGAGDYECNEGKLGVLSSVPSDDSADTFQDASNNGTCQTDGGHSSWIHDSHLNVLNEKEVDHQGNKVTADGVTTTVLECNVAGTTKVSINTSSAASPIDIRDNGQGVRSALTNFPADEVDSASPFDVKSKLPDDSNSLFVLPSPDQDRSSAMLHLANKSDAKDLERSTQLEDFYFYYIDPHGNTQGPFLGADIVLWFEEGYFGTDLPVRLADAPEGTSFQSLGEVMPHLKLRGVYPSSEKEQSGALGGNLEPGLPVAAPENTDVINELCQPLSDLNSLSAQHVQSRMSEPENPLHLPHSESQSFHDFVAHDEEIVFPGRPGSSGYPTMQSSGNVHDPLAKSNGYPSLQNELSKPGLPYRSDNKLHPFGLFWSELEGSQNRQIEPDIPSSVGRPAPLGAMTDSAAVAEKWSDFYRQDILSVPNSFQDATAARHLSHVEQEPNRFDLAEQLMSQQFQQQQQQQQQRNILSHSHLNESLLEHVPGQNLMRHQQMVNRPVPDLEHLLALQLQQQRQLHLQEQQQQFHQQQKLLQERQQSQARQVLLEQLLHGQMADSGLVQSHVDPIRANNVLDQVLLEQQLLHELQQRSHHPQRHFVPSVEQLTQAKFGQTPQQDQQRDLFELLSRAQHGQMQSLEHQILQEQLQARQLPMGLRQRMNMEESHIGSMWQQVNENDQFFRSSVNHRAHSSGISPLDFYQRQQRPPHEDQLSHLERNLSFQDRLQQGLFEPGSMPFERSLSLPAGVSGMNMDVVNAMVHAHGLDMQELSTRMQSAGQVGTLSSGGHLHNSHHPVVPNQFHVSHLDAIDGRWPEGNGPVANDWMESRIQQLHINSEWQKREPDIKMTAKDSSLWMSDELNDDKSRQLLMELLHQKSGHPPSDTLHMSDGLSFEKRSMSGLYSGSSSSGHPLSVISDREASLNNSLAIGSYGSNSCELAEVSSAGEQASSMGSTERVLFRSESGAKCEGILSLLGVSETQAVLGDSNFVDKSAINREYLEVEGRKYGSKIQGTAKSSVADVHNGTADQTRLAAMDHGEVPVHALSRHSSLGVSGFYDDKIGQQNSYAEDVSLNHAPYGRVTVLSKGQENILLRRSPVSRASSSQGLSDLVSDTVVRGKSSSSIEGGNPVSQTTDNTASGKKDVHSRRTSSCGDADVSEPLFIDMLKSNAKKTTASEVHMTAAVSESSDSTQGARSGKKKGKKGRQIDPALLGFKVTSNRIMMGEIQRIED</sequence>
<dbReference type="EMBL" id="CM004399">
    <property type="protein sequence ID" value="KAG8639938.1"/>
    <property type="molecule type" value="Genomic_DNA"/>
</dbReference>
<protein>
    <submittedName>
        <fullName evidence="1">Uncharacterized protein</fullName>
    </submittedName>
</protein>
<keyword evidence="2" id="KW-1185">Reference proteome</keyword>
<accession>A0ACB7GJU7</accession>
<evidence type="ECO:0000313" key="2">
    <source>
        <dbReference type="Proteomes" id="UP000091857"/>
    </source>
</evidence>